<keyword evidence="3" id="KW-1185">Reference proteome</keyword>
<dbReference type="Gene3D" id="3.30.200.20">
    <property type="entry name" value="Phosphorylase Kinase, domain 1"/>
    <property type="match status" value="1"/>
</dbReference>
<dbReference type="InterPro" id="IPR002575">
    <property type="entry name" value="Aminoglycoside_PTrfase"/>
</dbReference>
<feature type="domain" description="Protein kinase" evidence="1">
    <location>
        <begin position="16"/>
        <end position="328"/>
    </location>
</feature>
<dbReference type="InterPro" id="IPR011009">
    <property type="entry name" value="Kinase-like_dom_sf"/>
</dbReference>
<dbReference type="SUPFAM" id="SSF56112">
    <property type="entry name" value="Protein kinase-like (PK-like)"/>
    <property type="match status" value="1"/>
</dbReference>
<dbReference type="EMBL" id="CP040089">
    <property type="protein sequence ID" value="QGA80977.1"/>
    <property type="molecule type" value="Genomic_DNA"/>
</dbReference>
<gene>
    <name evidence="2" type="ORF">LC1Nh_1109</name>
</gene>
<dbReference type="GO" id="GO:0004672">
    <property type="term" value="F:protein kinase activity"/>
    <property type="evidence" value="ECO:0007669"/>
    <property type="project" value="InterPro"/>
</dbReference>
<dbReference type="PANTHER" id="PTHR21310">
    <property type="entry name" value="AMINOGLYCOSIDE PHOSPHOTRANSFERASE-RELATED-RELATED"/>
    <property type="match status" value="1"/>
</dbReference>
<name>A0A5Q0UH76_9ARCH</name>
<accession>A0A5Q0UH76</accession>
<dbReference type="GO" id="GO:0005524">
    <property type="term" value="F:ATP binding"/>
    <property type="evidence" value="ECO:0007669"/>
    <property type="project" value="InterPro"/>
</dbReference>
<dbReference type="InterPro" id="IPR051678">
    <property type="entry name" value="AGP_Transferase"/>
</dbReference>
<dbReference type="InterPro" id="IPR000719">
    <property type="entry name" value="Prot_kinase_dom"/>
</dbReference>
<dbReference type="PROSITE" id="PS50011">
    <property type="entry name" value="PROTEIN_KINASE_DOM"/>
    <property type="match status" value="1"/>
</dbReference>
<protein>
    <submittedName>
        <fullName evidence="2">Phosphotransferase</fullName>
    </submittedName>
</protein>
<dbReference type="RefSeq" id="WP_217907030.1">
    <property type="nucleotide sequence ID" value="NZ_CP040089.1"/>
</dbReference>
<dbReference type="KEGG" id="ncon:LC1Nh_1109"/>
<organism evidence="2 3">
    <name type="scientific">Candidatus Nanohalobium constans</name>
    <dbReference type="NCBI Taxonomy" id="2565781"/>
    <lineage>
        <taxon>Archaea</taxon>
        <taxon>Candidatus Nanohalarchaeota</taxon>
        <taxon>Candidatus Nanohalobia</taxon>
        <taxon>Candidatus Nanohalobiales</taxon>
        <taxon>Candidatus Nanohalobiaceae</taxon>
        <taxon>Candidatus Nanohalobium</taxon>
    </lineage>
</organism>
<evidence type="ECO:0000259" key="1">
    <source>
        <dbReference type="PROSITE" id="PS50011"/>
    </source>
</evidence>
<dbReference type="OrthoDB" id="350437at2157"/>
<dbReference type="Pfam" id="PF01636">
    <property type="entry name" value="APH"/>
    <property type="match status" value="1"/>
</dbReference>
<proteinExistence type="predicted"/>
<evidence type="ECO:0000313" key="3">
    <source>
        <dbReference type="Proteomes" id="UP000377803"/>
    </source>
</evidence>
<dbReference type="AlphaFoldDB" id="A0A5Q0UH76"/>
<dbReference type="Gene3D" id="3.90.1200.10">
    <property type="match status" value="1"/>
</dbReference>
<keyword evidence="2" id="KW-0808">Transferase</keyword>
<reference evidence="3" key="1">
    <citation type="submission" date="2019-05" db="EMBL/GenBank/DDBJ databases">
        <title>Candidatus Nanohalobium constans, a novel model system to study the DPANN nano-sized archaea: genomic and physiological characterization of a nanoarchaeon co-cultured with its chitinotrophic host.</title>
        <authorList>
            <person name="La Cono V."/>
            <person name="Arcadi E."/>
            <person name="Crisafi F."/>
            <person name="Denaro R."/>
            <person name="La Spada G."/>
            <person name="Messina E."/>
            <person name="Smedile F."/>
            <person name="Toshchakov S.V."/>
            <person name="Shevchenko M.A."/>
            <person name="Golyshin P.N."/>
            <person name="Golyshina O.V."/>
            <person name="Ferrer M."/>
            <person name="Rohde M."/>
            <person name="Mushegian A."/>
            <person name="Sorokin D.Y."/>
            <person name="Giuliano L."/>
            <person name="Yakimov M.M."/>
        </authorList>
    </citation>
    <scope>NUCLEOTIDE SEQUENCE [LARGE SCALE GENOMIC DNA]</scope>
    <source>
        <strain evidence="3">LC1Nh</strain>
    </source>
</reference>
<dbReference type="Proteomes" id="UP000377803">
    <property type="component" value="Chromosome"/>
</dbReference>
<sequence>MNQDLKDEIESELGTGLDWEEVGEGLNTIYKLSSEAQTYILKIHTNHEGMESERFRAETEVLKNLHEKTEINTPEVVLETFSEGSDHEDFFVMEELEGESADQYKQQFSQSELEGIIFQYGEILARFHENTGFDEYGVLVDRGEGLEMLDGADKWTWSVEGLIDATESIIEDKWDEKPELYTEEAKKNLDELPENPKSVLLHQDNRLDNLLIKDDKINALIDWSHVRAGHNEYDLVKTEYDLIEGDLDFLPEEQKEKLKKKLYEGYRQEKQLETDKEFQERRNLYLYAITLWNMAGFPNYSSDWEEDRYKEKEEELKSKLKKNFQKLS</sequence>
<evidence type="ECO:0000313" key="2">
    <source>
        <dbReference type="EMBL" id="QGA80977.1"/>
    </source>
</evidence>
<dbReference type="GeneID" id="42365508"/>